<evidence type="ECO:0000313" key="3">
    <source>
        <dbReference type="Proteomes" id="UP000677537"/>
    </source>
</evidence>
<sequence>MPNIPHQLTRACNARRVSSSRLNDKRTEPVRELDHDLRVENGGGGSVRLVINGTVEALTANEAARFGAMIVETARRAGAVG</sequence>
<dbReference type="AlphaFoldDB" id="A0A940S795"/>
<accession>A0A940S795</accession>
<dbReference type="RefSeq" id="WP_209372704.1">
    <property type="nucleotide sequence ID" value="NZ_JAGIZA010000004.1"/>
</dbReference>
<proteinExistence type="predicted"/>
<keyword evidence="3" id="KW-1185">Reference proteome</keyword>
<name>A0A940S795_9PROT</name>
<feature type="region of interest" description="Disordered" evidence="1">
    <location>
        <begin position="1"/>
        <end position="30"/>
    </location>
</feature>
<evidence type="ECO:0000256" key="1">
    <source>
        <dbReference type="SAM" id="MobiDB-lite"/>
    </source>
</evidence>
<protein>
    <submittedName>
        <fullName evidence="2">Uncharacterized protein</fullName>
    </submittedName>
</protein>
<dbReference type="EMBL" id="JAGIZA010000004">
    <property type="protein sequence ID" value="MBP0492852.1"/>
    <property type="molecule type" value="Genomic_DNA"/>
</dbReference>
<evidence type="ECO:0000313" key="2">
    <source>
        <dbReference type="EMBL" id="MBP0492852.1"/>
    </source>
</evidence>
<gene>
    <name evidence="2" type="ORF">J5Y10_08685</name>
</gene>
<reference evidence="2" key="1">
    <citation type="submission" date="2021-03" db="EMBL/GenBank/DDBJ databases">
        <authorList>
            <person name="So Y."/>
        </authorList>
    </citation>
    <scope>NUCLEOTIDE SEQUENCE</scope>
    <source>
        <strain evidence="2">SG15</strain>
    </source>
</reference>
<organism evidence="2 3">
    <name type="scientific">Roseomonas indoligenes</name>
    <dbReference type="NCBI Taxonomy" id="2820811"/>
    <lineage>
        <taxon>Bacteria</taxon>
        <taxon>Pseudomonadati</taxon>
        <taxon>Pseudomonadota</taxon>
        <taxon>Alphaproteobacteria</taxon>
        <taxon>Acetobacterales</taxon>
        <taxon>Roseomonadaceae</taxon>
        <taxon>Roseomonas</taxon>
    </lineage>
</organism>
<comment type="caution">
    <text evidence="2">The sequence shown here is derived from an EMBL/GenBank/DDBJ whole genome shotgun (WGS) entry which is preliminary data.</text>
</comment>
<dbReference type="Proteomes" id="UP000677537">
    <property type="component" value="Unassembled WGS sequence"/>
</dbReference>